<feature type="domain" description="HTH lysR-type" evidence="6">
    <location>
        <begin position="138"/>
        <end position="190"/>
    </location>
</feature>
<name>A0A4R5U9L6_9HYPH</name>
<dbReference type="Gene3D" id="3.40.190.10">
    <property type="entry name" value="Periplasmic binding protein-like II"/>
    <property type="match status" value="2"/>
</dbReference>
<dbReference type="PANTHER" id="PTHR30126">
    <property type="entry name" value="HTH-TYPE TRANSCRIPTIONAL REGULATOR"/>
    <property type="match status" value="1"/>
</dbReference>
<keyword evidence="2" id="KW-0805">Transcription regulation</keyword>
<dbReference type="GO" id="GO:0003700">
    <property type="term" value="F:DNA-binding transcription factor activity"/>
    <property type="evidence" value="ECO:0007669"/>
    <property type="project" value="InterPro"/>
</dbReference>
<comment type="similarity">
    <text evidence="1">Belongs to the LysR transcriptional regulatory family.</text>
</comment>
<dbReference type="PROSITE" id="PS50931">
    <property type="entry name" value="HTH_LYSR"/>
    <property type="match status" value="2"/>
</dbReference>
<dbReference type="SUPFAM" id="SSF53850">
    <property type="entry name" value="Periplasmic binding protein-like II"/>
    <property type="match status" value="1"/>
</dbReference>
<comment type="caution">
    <text evidence="7">The sequence shown here is derived from an EMBL/GenBank/DDBJ whole genome shotgun (WGS) entry which is preliminary data.</text>
</comment>
<feature type="region of interest" description="Disordered" evidence="5">
    <location>
        <begin position="1"/>
        <end position="25"/>
    </location>
</feature>
<dbReference type="Pfam" id="PF00126">
    <property type="entry name" value="HTH_1"/>
    <property type="match status" value="1"/>
</dbReference>
<dbReference type="EMBL" id="SMTL01000007">
    <property type="protein sequence ID" value="TDK31314.1"/>
    <property type="molecule type" value="Genomic_DNA"/>
</dbReference>
<dbReference type="AlphaFoldDB" id="A0A4R5U9L6"/>
<accession>A0A4R5U9L6</accession>
<keyword evidence="8" id="KW-1185">Reference proteome</keyword>
<evidence type="ECO:0000313" key="7">
    <source>
        <dbReference type="EMBL" id="TDK31314.1"/>
    </source>
</evidence>
<dbReference type="InterPro" id="IPR036390">
    <property type="entry name" value="WH_DNA-bd_sf"/>
</dbReference>
<evidence type="ECO:0000259" key="6">
    <source>
        <dbReference type="PROSITE" id="PS50931"/>
    </source>
</evidence>
<evidence type="ECO:0000256" key="3">
    <source>
        <dbReference type="ARBA" id="ARBA00023125"/>
    </source>
</evidence>
<dbReference type="GO" id="GO:0000976">
    <property type="term" value="F:transcription cis-regulatory region binding"/>
    <property type="evidence" value="ECO:0007669"/>
    <property type="project" value="TreeGrafter"/>
</dbReference>
<dbReference type="InterPro" id="IPR005119">
    <property type="entry name" value="LysR_subst-bd"/>
</dbReference>
<dbReference type="InterPro" id="IPR036388">
    <property type="entry name" value="WH-like_DNA-bd_sf"/>
</dbReference>
<evidence type="ECO:0000256" key="1">
    <source>
        <dbReference type="ARBA" id="ARBA00009437"/>
    </source>
</evidence>
<reference evidence="7 8" key="1">
    <citation type="submission" date="2019-03" db="EMBL/GenBank/DDBJ databases">
        <title>Rhizobium sp. nov., an bacterium isolated from biocrust in Mu Us Desert.</title>
        <authorList>
            <person name="Lixiong L."/>
        </authorList>
    </citation>
    <scope>NUCLEOTIDE SEQUENCE [LARGE SCALE GENOMIC DNA]</scope>
    <source>
        <strain evidence="7 8">SPY-1</strain>
    </source>
</reference>
<dbReference type="Pfam" id="PF03466">
    <property type="entry name" value="LysR_substrate"/>
    <property type="match status" value="1"/>
</dbReference>
<dbReference type="InterPro" id="IPR000847">
    <property type="entry name" value="LysR_HTH_N"/>
</dbReference>
<feature type="domain" description="HTH lysR-type" evidence="6">
    <location>
        <begin position="35"/>
        <end position="92"/>
    </location>
</feature>
<gene>
    <name evidence="7" type="ORF">E2F50_20465</name>
</gene>
<dbReference type="SUPFAM" id="SSF46785">
    <property type="entry name" value="Winged helix' DNA-binding domain"/>
    <property type="match status" value="2"/>
</dbReference>
<dbReference type="Proteomes" id="UP000295238">
    <property type="component" value="Unassembled WGS sequence"/>
</dbReference>
<evidence type="ECO:0000256" key="4">
    <source>
        <dbReference type="ARBA" id="ARBA00023163"/>
    </source>
</evidence>
<proteinExistence type="inferred from homology"/>
<keyword evidence="4" id="KW-0804">Transcription</keyword>
<dbReference type="PANTHER" id="PTHR30126:SF40">
    <property type="entry name" value="HTH-TYPE TRANSCRIPTIONAL REGULATOR GLTR"/>
    <property type="match status" value="1"/>
</dbReference>
<sequence length="453" mass="48903">MLTIREFTGGRDISYPERTMPAPTPSGPWQKVTAMNLSSLLIAQHVLQNGSVRDTARCLDRPVASVSAAMSRLQSWLATPLTSSAGNRILPTLEGRRLARDLSGAADLIIRLARLSPKVEVMGAERHAARMSVSLLTLSRFIIVARTGSIRSAAVQIGMGQPQLTRQLKNLETCLGLTLLQRTATGAVPTLAGQAVLALVEDLEKIWLRISERADDHFRRSASTSNLGSVAPLGRESLIARILARLAAEWPRRQARNPLYISSGSAEELLSGLSNRIYDMVIVDTADLPYGLDHRVISRASLALVGPRHVIDASGTDFGRFLMAAPIALPSLKSGLRQKFSAFSEDVLGADERVRLSYVETDSIPVIANLVLDHGYIALLPQWAISGLDNNMAATILPAAYDMQLSLAWRKGDNSAQLAELVQTILAEAGLLHPAEIAPQVPAPALFRTGAQD</sequence>
<organism evidence="7 8">
    <name type="scientific">Rhizobium deserti</name>
    <dbReference type="NCBI Taxonomy" id="2547961"/>
    <lineage>
        <taxon>Bacteria</taxon>
        <taxon>Pseudomonadati</taxon>
        <taxon>Pseudomonadota</taxon>
        <taxon>Alphaproteobacteria</taxon>
        <taxon>Hyphomicrobiales</taxon>
        <taxon>Rhizobiaceae</taxon>
        <taxon>Rhizobium/Agrobacterium group</taxon>
        <taxon>Rhizobium</taxon>
    </lineage>
</organism>
<dbReference type="Gene3D" id="1.10.10.10">
    <property type="entry name" value="Winged helix-like DNA-binding domain superfamily/Winged helix DNA-binding domain"/>
    <property type="match status" value="2"/>
</dbReference>
<protein>
    <submittedName>
        <fullName evidence="7">LysR family transcriptional regulator</fullName>
    </submittedName>
</protein>
<evidence type="ECO:0000256" key="5">
    <source>
        <dbReference type="SAM" id="MobiDB-lite"/>
    </source>
</evidence>
<keyword evidence="3" id="KW-0238">DNA-binding</keyword>
<evidence type="ECO:0000313" key="8">
    <source>
        <dbReference type="Proteomes" id="UP000295238"/>
    </source>
</evidence>
<evidence type="ECO:0000256" key="2">
    <source>
        <dbReference type="ARBA" id="ARBA00023015"/>
    </source>
</evidence>